<dbReference type="Proteomes" id="UP000663347">
    <property type="component" value="Chromosome"/>
</dbReference>
<evidence type="ECO:0000313" key="3">
    <source>
        <dbReference type="Proteomes" id="UP000663347"/>
    </source>
</evidence>
<proteinExistence type="predicted"/>
<gene>
    <name evidence="2" type="ORF">JSR06_00290</name>
</gene>
<dbReference type="SUPFAM" id="SSF55120">
    <property type="entry name" value="Pseudouridine synthase"/>
    <property type="match status" value="1"/>
</dbReference>
<dbReference type="Gene3D" id="3.30.2350.10">
    <property type="entry name" value="Pseudouridine synthase"/>
    <property type="match status" value="1"/>
</dbReference>
<reference evidence="2" key="2">
    <citation type="submission" date="2021-03" db="EMBL/GenBank/DDBJ databases">
        <title>Alternative transmission patterns in independently acquired nutritional co-symbionts of Dictyopharidae planthoppers.</title>
        <authorList>
            <person name="Michalik A."/>
            <person name="Lukasik P."/>
        </authorList>
    </citation>
    <scope>NUCLEOTIDE SEQUENCE</scope>
    <source>
        <strain evidence="2">RANSCY</strain>
    </source>
</reference>
<dbReference type="AlphaFoldDB" id="A0A975ADW0"/>
<dbReference type="InterPro" id="IPR020103">
    <property type="entry name" value="PsdUridine_synth_cat_dom_sf"/>
</dbReference>
<protein>
    <submittedName>
        <fullName evidence="2">RNA pseudouridine synthase</fullName>
    </submittedName>
</protein>
<sequence>MFNDIIAAFKQQYTNSDSIASLYPNYYLFNRLDYDVSGLLLYVSKHVLNIFCFRKLYYAVIYGFFYNCFSIHSICNYKYSLSRIYLVSYLHNLNISIVKIEIITGRKNQIRKQLSLLGYPIVLDSRFGNRLLDNFLKFKTPYEGIQLFPFNLSIMYGNNCIPSLILKWLYQKKGKQYQRKINC</sequence>
<accession>A0A975ADW0</accession>
<dbReference type="EMBL" id="CP071412">
    <property type="protein sequence ID" value="QSW38027.1"/>
    <property type="molecule type" value="Genomic_DNA"/>
</dbReference>
<evidence type="ECO:0000259" key="1">
    <source>
        <dbReference type="Pfam" id="PF00849"/>
    </source>
</evidence>
<dbReference type="GO" id="GO:0001522">
    <property type="term" value="P:pseudouridine synthesis"/>
    <property type="evidence" value="ECO:0007669"/>
    <property type="project" value="InterPro"/>
</dbReference>
<dbReference type="GO" id="GO:0009982">
    <property type="term" value="F:pseudouridine synthase activity"/>
    <property type="evidence" value="ECO:0007669"/>
    <property type="project" value="InterPro"/>
</dbReference>
<name>A0A975ADW0_9PROT</name>
<feature type="domain" description="Pseudouridine synthase RsuA/RluA-like" evidence="1">
    <location>
        <begin position="22"/>
        <end position="115"/>
    </location>
</feature>
<reference evidence="2" key="1">
    <citation type="submission" date="2021-02" db="EMBL/GenBank/DDBJ databases">
        <authorList>
            <person name="Franco D."/>
        </authorList>
    </citation>
    <scope>NUCLEOTIDE SEQUENCE</scope>
    <source>
        <strain evidence="2">RANSCY</strain>
    </source>
</reference>
<dbReference type="GO" id="GO:0006396">
    <property type="term" value="P:RNA processing"/>
    <property type="evidence" value="ECO:0007669"/>
    <property type="project" value="UniProtKB-ARBA"/>
</dbReference>
<dbReference type="GO" id="GO:0140098">
    <property type="term" value="F:catalytic activity, acting on RNA"/>
    <property type="evidence" value="ECO:0007669"/>
    <property type="project" value="UniProtKB-ARBA"/>
</dbReference>
<dbReference type="GO" id="GO:0003723">
    <property type="term" value="F:RNA binding"/>
    <property type="evidence" value="ECO:0007669"/>
    <property type="project" value="InterPro"/>
</dbReference>
<dbReference type="InterPro" id="IPR050188">
    <property type="entry name" value="RluA_PseudoU_synthase"/>
</dbReference>
<dbReference type="InterPro" id="IPR006145">
    <property type="entry name" value="PsdUridine_synth_RsuA/RluA"/>
</dbReference>
<evidence type="ECO:0000313" key="2">
    <source>
        <dbReference type="EMBL" id="QSW38027.1"/>
    </source>
</evidence>
<dbReference type="PANTHER" id="PTHR21600">
    <property type="entry name" value="MITOCHONDRIAL RNA PSEUDOURIDINE SYNTHASE"/>
    <property type="match status" value="1"/>
</dbReference>
<dbReference type="Pfam" id="PF00849">
    <property type="entry name" value="PseudoU_synth_2"/>
    <property type="match status" value="1"/>
</dbReference>
<organism evidence="2 3">
    <name type="scientific">Candidatus Vidania fulgoroideorum</name>
    <dbReference type="NCBI Taxonomy" id="881286"/>
    <lineage>
        <taxon>Bacteria</taxon>
        <taxon>Pseudomonadati</taxon>
        <taxon>Pseudomonadota</taxon>
        <taxon>Betaproteobacteria</taxon>
        <taxon>Candidatus Vidania</taxon>
    </lineage>
</organism>